<sequence length="150" mass="15658">MGRKIYLATAVWTALGLASGLFYREFTKLNGFTGDTQLAVAHTHALALGTTVGLVVLGLRQVFGLTGRRFAAWFWLWNAGLALTFGTLVAKGSLQVLGSAAADSKMLAGIAGLGHMSLTAALVLLFLALAPRLRSDAALRGDDAAALATR</sequence>
<feature type="transmembrane region" description="Helical" evidence="1">
    <location>
        <begin position="110"/>
        <end position="130"/>
    </location>
</feature>
<dbReference type="Pfam" id="PF11070">
    <property type="entry name" value="DUF2871"/>
    <property type="match status" value="1"/>
</dbReference>
<keyword evidence="1" id="KW-0812">Transmembrane</keyword>
<dbReference type="Proteomes" id="UP000527616">
    <property type="component" value="Unassembled WGS sequence"/>
</dbReference>
<dbReference type="RefSeq" id="WP_179443650.1">
    <property type="nucleotide sequence ID" value="NZ_JACBZS010000001.1"/>
</dbReference>
<dbReference type="InterPro" id="IPR036927">
    <property type="entry name" value="Cyt_c_oxase-like_su1_sf"/>
</dbReference>
<proteinExistence type="predicted"/>
<evidence type="ECO:0008006" key="4">
    <source>
        <dbReference type="Google" id="ProtNLM"/>
    </source>
</evidence>
<name>A0A7Z0D649_9ACTN</name>
<evidence type="ECO:0000313" key="2">
    <source>
        <dbReference type="EMBL" id="NYI69597.1"/>
    </source>
</evidence>
<accession>A0A7Z0D649</accession>
<dbReference type="InterPro" id="IPR021299">
    <property type="entry name" value="DUF2871"/>
</dbReference>
<keyword evidence="3" id="KW-1185">Reference proteome</keyword>
<dbReference type="Gene3D" id="1.20.210.10">
    <property type="entry name" value="Cytochrome c oxidase-like, subunit I domain"/>
    <property type="match status" value="1"/>
</dbReference>
<dbReference type="SUPFAM" id="SSF81442">
    <property type="entry name" value="Cytochrome c oxidase subunit I-like"/>
    <property type="match status" value="1"/>
</dbReference>
<keyword evidence="1" id="KW-1133">Transmembrane helix</keyword>
<reference evidence="2 3" key="1">
    <citation type="submission" date="2020-07" db="EMBL/GenBank/DDBJ databases">
        <title>Sequencing the genomes of 1000 actinobacteria strains.</title>
        <authorList>
            <person name="Klenk H.-P."/>
        </authorList>
    </citation>
    <scope>NUCLEOTIDE SEQUENCE [LARGE SCALE GENOMIC DNA]</scope>
    <source>
        <strain evidence="2 3">DSM 103164</strain>
    </source>
</reference>
<comment type="caution">
    <text evidence="2">The sequence shown here is derived from an EMBL/GenBank/DDBJ whole genome shotgun (WGS) entry which is preliminary data.</text>
</comment>
<evidence type="ECO:0000256" key="1">
    <source>
        <dbReference type="SAM" id="Phobius"/>
    </source>
</evidence>
<feature type="transmembrane region" description="Helical" evidence="1">
    <location>
        <begin position="44"/>
        <end position="63"/>
    </location>
</feature>
<dbReference type="AlphaFoldDB" id="A0A7Z0D649"/>
<organism evidence="2 3">
    <name type="scientific">Naumannella cuiyingiana</name>
    <dbReference type="NCBI Taxonomy" id="1347891"/>
    <lineage>
        <taxon>Bacteria</taxon>
        <taxon>Bacillati</taxon>
        <taxon>Actinomycetota</taxon>
        <taxon>Actinomycetes</taxon>
        <taxon>Propionibacteriales</taxon>
        <taxon>Propionibacteriaceae</taxon>
        <taxon>Naumannella</taxon>
    </lineage>
</organism>
<protein>
    <recommendedName>
        <fullName evidence="4">DUF2871 domain-containing protein</fullName>
    </recommendedName>
</protein>
<dbReference type="EMBL" id="JACBZS010000001">
    <property type="protein sequence ID" value="NYI69597.1"/>
    <property type="molecule type" value="Genomic_DNA"/>
</dbReference>
<feature type="transmembrane region" description="Helical" evidence="1">
    <location>
        <begin position="70"/>
        <end position="90"/>
    </location>
</feature>
<gene>
    <name evidence="2" type="ORF">GGQ54_000157</name>
</gene>
<evidence type="ECO:0000313" key="3">
    <source>
        <dbReference type="Proteomes" id="UP000527616"/>
    </source>
</evidence>
<keyword evidence="1" id="KW-0472">Membrane</keyword>